<dbReference type="NCBIfam" id="TIGR01552">
    <property type="entry name" value="phd_fam"/>
    <property type="match status" value="1"/>
</dbReference>
<comment type="similarity">
    <text evidence="1">Belongs to the phD/YefM antitoxin family.</text>
</comment>
<feature type="non-terminal residue" evidence="2">
    <location>
        <position position="49"/>
    </location>
</feature>
<protein>
    <recommendedName>
        <fullName evidence="3">Antitoxin</fullName>
    </recommendedName>
</protein>
<evidence type="ECO:0008006" key="3">
    <source>
        <dbReference type="Google" id="ProtNLM"/>
    </source>
</evidence>
<name>X1B9E4_9ZZZZ</name>
<dbReference type="InterPro" id="IPR006442">
    <property type="entry name" value="Antitoxin_Phd/YefM"/>
</dbReference>
<dbReference type="AlphaFoldDB" id="X1B9E4"/>
<dbReference type="InterPro" id="IPR036165">
    <property type="entry name" value="YefM-like_sf"/>
</dbReference>
<sequence>MNTISASKARDNLYKILDEVKNGLKSYTITLRGEAQAVVINPEEFEAWE</sequence>
<comment type="caution">
    <text evidence="2">The sequence shown here is derived from an EMBL/GenBank/DDBJ whole genome shotgun (WGS) entry which is preliminary data.</text>
</comment>
<proteinExistence type="inferred from homology"/>
<gene>
    <name evidence="2" type="ORF">S01H4_42510</name>
</gene>
<dbReference type="SUPFAM" id="SSF143120">
    <property type="entry name" value="YefM-like"/>
    <property type="match status" value="1"/>
</dbReference>
<dbReference type="EMBL" id="BART01023352">
    <property type="protein sequence ID" value="GAG91715.1"/>
    <property type="molecule type" value="Genomic_DNA"/>
</dbReference>
<reference evidence="2" key="1">
    <citation type="journal article" date="2014" name="Front. Microbiol.">
        <title>High frequency of phylogenetically diverse reductive dehalogenase-homologous genes in deep subseafloor sedimentary metagenomes.</title>
        <authorList>
            <person name="Kawai M."/>
            <person name="Futagami T."/>
            <person name="Toyoda A."/>
            <person name="Takaki Y."/>
            <person name="Nishi S."/>
            <person name="Hori S."/>
            <person name="Arai W."/>
            <person name="Tsubouchi T."/>
            <person name="Morono Y."/>
            <person name="Uchiyama I."/>
            <person name="Ito T."/>
            <person name="Fujiyama A."/>
            <person name="Inagaki F."/>
            <person name="Takami H."/>
        </authorList>
    </citation>
    <scope>NUCLEOTIDE SEQUENCE</scope>
    <source>
        <strain evidence="2">Expedition CK06-06</strain>
    </source>
</reference>
<dbReference type="Pfam" id="PF02604">
    <property type="entry name" value="PhdYeFM_antitox"/>
    <property type="match status" value="1"/>
</dbReference>
<organism evidence="2">
    <name type="scientific">marine sediment metagenome</name>
    <dbReference type="NCBI Taxonomy" id="412755"/>
    <lineage>
        <taxon>unclassified sequences</taxon>
        <taxon>metagenomes</taxon>
        <taxon>ecological metagenomes</taxon>
    </lineage>
</organism>
<accession>X1B9E4</accession>
<evidence type="ECO:0000313" key="2">
    <source>
        <dbReference type="EMBL" id="GAG91715.1"/>
    </source>
</evidence>
<evidence type="ECO:0000256" key="1">
    <source>
        <dbReference type="ARBA" id="ARBA00009981"/>
    </source>
</evidence>
<dbReference type="Gene3D" id="3.40.1620.10">
    <property type="entry name" value="YefM-like domain"/>
    <property type="match status" value="1"/>
</dbReference>